<dbReference type="EMBL" id="KL142370">
    <property type="protein sequence ID" value="KDR82101.1"/>
    <property type="molecule type" value="Genomic_DNA"/>
</dbReference>
<protein>
    <recommendedName>
        <fullName evidence="6">Mcm6 C-terminal winged-helix domain-containing protein</fullName>
    </recommendedName>
</protein>
<dbReference type="InterPro" id="IPR041024">
    <property type="entry name" value="Mcm6_C"/>
</dbReference>
<dbReference type="OrthoDB" id="8954335at2759"/>
<organism evidence="7 8">
    <name type="scientific">Galerina marginata (strain CBS 339.88)</name>
    <dbReference type="NCBI Taxonomy" id="685588"/>
    <lineage>
        <taxon>Eukaryota</taxon>
        <taxon>Fungi</taxon>
        <taxon>Dikarya</taxon>
        <taxon>Basidiomycota</taxon>
        <taxon>Agaricomycotina</taxon>
        <taxon>Agaricomycetes</taxon>
        <taxon>Agaricomycetidae</taxon>
        <taxon>Agaricales</taxon>
        <taxon>Agaricineae</taxon>
        <taxon>Strophariaceae</taxon>
        <taxon>Galerina</taxon>
    </lineage>
</organism>
<dbReference type="AlphaFoldDB" id="A0A067TG31"/>
<feature type="domain" description="Mcm6 C-terminal winged-helix" evidence="6">
    <location>
        <begin position="138"/>
        <end position="229"/>
    </location>
</feature>
<dbReference type="InterPro" id="IPR027417">
    <property type="entry name" value="P-loop_NTPase"/>
</dbReference>
<reference evidence="8" key="1">
    <citation type="journal article" date="2014" name="Proc. Natl. Acad. Sci. U.S.A.">
        <title>Extensive sampling of basidiomycete genomes demonstrates inadequacy of the white-rot/brown-rot paradigm for wood decay fungi.</title>
        <authorList>
            <person name="Riley R."/>
            <person name="Salamov A.A."/>
            <person name="Brown D.W."/>
            <person name="Nagy L.G."/>
            <person name="Floudas D."/>
            <person name="Held B.W."/>
            <person name="Levasseur A."/>
            <person name="Lombard V."/>
            <person name="Morin E."/>
            <person name="Otillar R."/>
            <person name="Lindquist E.A."/>
            <person name="Sun H."/>
            <person name="LaButti K.M."/>
            <person name="Schmutz J."/>
            <person name="Jabbour D."/>
            <person name="Luo H."/>
            <person name="Baker S.E."/>
            <person name="Pisabarro A.G."/>
            <person name="Walton J.D."/>
            <person name="Blanchette R.A."/>
            <person name="Henrissat B."/>
            <person name="Martin F."/>
            <person name="Cullen D."/>
            <person name="Hibbett D.S."/>
            <person name="Grigoriev I.V."/>
        </authorList>
    </citation>
    <scope>NUCLEOTIDE SEQUENCE [LARGE SCALE GENOMIC DNA]</scope>
    <source>
        <strain evidence="8">CBS 339.88</strain>
    </source>
</reference>
<comment type="subcellular location">
    <subcellularLocation>
        <location evidence="1">Nucleus</location>
    </subcellularLocation>
</comment>
<evidence type="ECO:0000256" key="1">
    <source>
        <dbReference type="ARBA" id="ARBA00004123"/>
    </source>
</evidence>
<name>A0A067TG31_GALM3</name>
<dbReference type="Gene3D" id="3.40.50.300">
    <property type="entry name" value="P-loop containing nucleotide triphosphate hydrolases"/>
    <property type="match status" value="2"/>
</dbReference>
<keyword evidence="4" id="KW-0547">Nucleotide-binding</keyword>
<keyword evidence="3" id="KW-0235">DNA replication</keyword>
<evidence type="ECO:0000256" key="2">
    <source>
        <dbReference type="ARBA" id="ARBA00008010"/>
    </source>
</evidence>
<dbReference type="SUPFAM" id="SSF52540">
    <property type="entry name" value="P-loop containing nucleoside triphosphate hydrolases"/>
    <property type="match status" value="2"/>
</dbReference>
<keyword evidence="5" id="KW-0539">Nucleus</keyword>
<gene>
    <name evidence="7" type="ORF">GALMADRAFT_135468</name>
</gene>
<evidence type="ECO:0000256" key="5">
    <source>
        <dbReference type="ARBA" id="ARBA00023242"/>
    </source>
</evidence>
<dbReference type="HOGENOM" id="CLU_523796_0_0_1"/>
<keyword evidence="4" id="KW-0378">Hydrolase</keyword>
<dbReference type="GO" id="GO:0006260">
    <property type="term" value="P:DNA replication"/>
    <property type="evidence" value="ECO:0007669"/>
    <property type="project" value="UniProtKB-KW"/>
</dbReference>
<dbReference type="GO" id="GO:0005634">
    <property type="term" value="C:nucleus"/>
    <property type="evidence" value="ECO:0007669"/>
    <property type="project" value="UniProtKB-SubCell"/>
</dbReference>
<keyword evidence="4" id="KW-0067">ATP-binding</keyword>
<evidence type="ECO:0000313" key="8">
    <source>
        <dbReference type="Proteomes" id="UP000027222"/>
    </source>
</evidence>
<evidence type="ECO:0000256" key="3">
    <source>
        <dbReference type="ARBA" id="ARBA00022705"/>
    </source>
</evidence>
<dbReference type="STRING" id="685588.A0A067TG31"/>
<dbReference type="Proteomes" id="UP000027222">
    <property type="component" value="Unassembled WGS sequence"/>
</dbReference>
<evidence type="ECO:0000259" key="6">
    <source>
        <dbReference type="Pfam" id="PF18263"/>
    </source>
</evidence>
<proteinExistence type="inferred from homology"/>
<evidence type="ECO:0000313" key="7">
    <source>
        <dbReference type="EMBL" id="KDR82101.1"/>
    </source>
</evidence>
<keyword evidence="8" id="KW-1185">Reference proteome</keyword>
<dbReference type="Pfam" id="PF18263">
    <property type="entry name" value="WHD_MCM6"/>
    <property type="match status" value="1"/>
</dbReference>
<accession>A0A067TG31</accession>
<evidence type="ECO:0000256" key="4">
    <source>
        <dbReference type="ARBA" id="ARBA00022806"/>
    </source>
</evidence>
<keyword evidence="4" id="KW-0347">Helicase</keyword>
<dbReference type="CDD" id="cd00882">
    <property type="entry name" value="Ras_like_GTPase"/>
    <property type="match status" value="2"/>
</dbReference>
<comment type="similarity">
    <text evidence="2">Belongs to the MCM family.</text>
</comment>
<sequence length="528" mass="59881">MRFEDLEKPTDLKAHDIIIAIMGPSGIIDRITREGKRAGHGLKSCSKNVSGIRIGDHPKYGDRIVLIDTPGFDDTDRSDLEILIIISEWLSQLHKAQIFLSGIIYVHRISDNRMSGAHQVALRMVSELCGDKATPHVVLVSTMWDIETKEVAEIREQELAKYYWLNMIQQGASTARFENTEESAWKIIDKLLANPAERMVLQVQAELEDPRRHPKDTKAARALYVHPQTILAHPATINEKLDHQNTLEAGQLNQKDIVIALMGPSGSGKSHIIDILTERSGQRAAAMLHSSTTEVRSFRIKNYPGYKNRVVLVDTPSFDNSEVSDLDILRLINDWLAKTYEEKVLLSGIIYLHRVTDNRMSGTPYRNLRIFGELCGERAANNVFLITTMWDRLDQDLGESREQSLQKTFWKPMLDNGATIARFNNNEPTSAWDIIDSVISRRSKPIPLLLQEEIIDCNRSLKETHAGQELCENLQNLLAQQKETIQLLTEQATAESNPLLSADLIDECIAIQEQMRATLEQVRLRREL</sequence>
<dbReference type="GO" id="GO:0004386">
    <property type="term" value="F:helicase activity"/>
    <property type="evidence" value="ECO:0007669"/>
    <property type="project" value="UniProtKB-KW"/>
</dbReference>